<dbReference type="GO" id="GO:0008083">
    <property type="term" value="F:growth factor activity"/>
    <property type="evidence" value="ECO:0007669"/>
    <property type="project" value="TreeGrafter"/>
</dbReference>
<dbReference type="AlphaFoldDB" id="A0A6P6M1T2"/>
<gene>
    <name evidence="6" type="primary">btc</name>
</gene>
<evidence type="ECO:0000313" key="5">
    <source>
        <dbReference type="Proteomes" id="UP000515129"/>
    </source>
</evidence>
<evidence type="ECO:0000256" key="2">
    <source>
        <dbReference type="ARBA" id="ARBA00023157"/>
    </source>
</evidence>
<keyword evidence="4" id="KW-0732">Signal</keyword>
<name>A0A6P6M1T2_CARAU</name>
<dbReference type="CTD" id="685"/>
<dbReference type="GO" id="GO:0008284">
    <property type="term" value="P:positive regulation of cell population proliferation"/>
    <property type="evidence" value="ECO:0007669"/>
    <property type="project" value="TreeGrafter"/>
</dbReference>
<organism evidence="5 6">
    <name type="scientific">Carassius auratus</name>
    <name type="common">Goldfish</name>
    <dbReference type="NCBI Taxonomy" id="7957"/>
    <lineage>
        <taxon>Eukaryota</taxon>
        <taxon>Metazoa</taxon>
        <taxon>Chordata</taxon>
        <taxon>Craniata</taxon>
        <taxon>Vertebrata</taxon>
        <taxon>Euteleostomi</taxon>
        <taxon>Actinopterygii</taxon>
        <taxon>Neopterygii</taxon>
        <taxon>Teleostei</taxon>
        <taxon>Ostariophysi</taxon>
        <taxon>Cypriniformes</taxon>
        <taxon>Cyprinidae</taxon>
        <taxon>Cyprininae</taxon>
        <taxon>Carassius</taxon>
    </lineage>
</organism>
<proteinExistence type="predicted"/>
<evidence type="ECO:0000256" key="3">
    <source>
        <dbReference type="SAM" id="MobiDB-lite"/>
    </source>
</evidence>
<protein>
    <submittedName>
        <fullName evidence="6">Probetacellulin isoform X2</fullName>
    </submittedName>
</protein>
<sequence>MDRTRRFILGIVTAVVLCKYSQAEWNTTKTPSDHHDNSNNCTDSNDEHKWSGHFSTCPTEYKHYCIHGVCRFLKEQNTPSCRRTKENYHRMCGGRIDLSDSAHHLHMCVYTQKI</sequence>
<evidence type="ECO:0000256" key="4">
    <source>
        <dbReference type="SAM" id="SignalP"/>
    </source>
</evidence>
<dbReference type="Gene3D" id="2.10.25.10">
    <property type="entry name" value="Laminin"/>
    <property type="match status" value="1"/>
</dbReference>
<evidence type="ECO:0000256" key="1">
    <source>
        <dbReference type="ARBA" id="ARBA00022536"/>
    </source>
</evidence>
<dbReference type="PANTHER" id="PTHR10740">
    <property type="entry name" value="TRANSFORMING GROWTH FACTOR ALPHA"/>
    <property type="match status" value="1"/>
</dbReference>
<keyword evidence="5" id="KW-1185">Reference proteome</keyword>
<dbReference type="RefSeq" id="XP_026090619.1">
    <property type="nucleotide sequence ID" value="XM_026234834.1"/>
</dbReference>
<reference evidence="6" key="1">
    <citation type="submission" date="2025-08" db="UniProtKB">
        <authorList>
            <consortium name="RefSeq"/>
        </authorList>
    </citation>
    <scope>IDENTIFICATION</scope>
    <source>
        <strain evidence="6">Wakin</strain>
        <tissue evidence="6">Muscle</tissue>
    </source>
</reference>
<dbReference type="GO" id="GO:0007173">
    <property type="term" value="P:epidermal growth factor receptor signaling pathway"/>
    <property type="evidence" value="ECO:0007669"/>
    <property type="project" value="TreeGrafter"/>
</dbReference>
<feature type="signal peptide" evidence="4">
    <location>
        <begin position="1"/>
        <end position="23"/>
    </location>
</feature>
<evidence type="ECO:0000313" key="6">
    <source>
        <dbReference type="RefSeq" id="XP_026090619.1"/>
    </source>
</evidence>
<keyword evidence="2" id="KW-1015">Disulfide bond</keyword>
<feature type="chain" id="PRO_5027581374" evidence="4">
    <location>
        <begin position="24"/>
        <end position="114"/>
    </location>
</feature>
<dbReference type="Proteomes" id="UP000515129">
    <property type="component" value="Chromosome 46"/>
</dbReference>
<dbReference type="GO" id="GO:0005615">
    <property type="term" value="C:extracellular space"/>
    <property type="evidence" value="ECO:0007669"/>
    <property type="project" value="TreeGrafter"/>
</dbReference>
<accession>A0A6P6M1T2</accession>
<dbReference type="PANTHER" id="PTHR10740:SF3">
    <property type="entry name" value="PROBETACELLULIN"/>
    <property type="match status" value="1"/>
</dbReference>
<feature type="region of interest" description="Disordered" evidence="3">
    <location>
        <begin position="27"/>
        <end position="47"/>
    </location>
</feature>
<dbReference type="GO" id="GO:0005154">
    <property type="term" value="F:epidermal growth factor receptor binding"/>
    <property type="evidence" value="ECO:0007669"/>
    <property type="project" value="TreeGrafter"/>
</dbReference>
<keyword evidence="1" id="KW-0245">EGF-like domain</keyword>
<dbReference type="SUPFAM" id="SSF57196">
    <property type="entry name" value="EGF/Laminin"/>
    <property type="match status" value="1"/>
</dbReference>
<dbReference type="GO" id="GO:0045840">
    <property type="term" value="P:positive regulation of mitotic nuclear division"/>
    <property type="evidence" value="ECO:0007669"/>
    <property type="project" value="TreeGrafter"/>
</dbReference>